<feature type="non-terminal residue" evidence="3">
    <location>
        <position position="1"/>
    </location>
</feature>
<evidence type="ECO:0000313" key="3">
    <source>
        <dbReference type="EMBL" id="VAX16623.1"/>
    </source>
</evidence>
<protein>
    <submittedName>
        <fullName evidence="3">Uncharacterized protein</fullName>
    </submittedName>
</protein>
<accession>A0A3B1BWE7</accession>
<dbReference type="EMBL" id="UOGC01000034">
    <property type="protein sequence ID" value="VAX16623.1"/>
    <property type="molecule type" value="Genomic_DNA"/>
</dbReference>
<name>A0A3B1BWE7_9ZZZZ</name>
<keyword evidence="2" id="KW-0812">Transmembrane</keyword>
<keyword evidence="2" id="KW-0472">Membrane</keyword>
<feature type="transmembrane region" description="Helical" evidence="2">
    <location>
        <begin position="208"/>
        <end position="226"/>
    </location>
</feature>
<reference evidence="3" key="1">
    <citation type="submission" date="2018-06" db="EMBL/GenBank/DDBJ databases">
        <authorList>
            <person name="Zhirakovskaya E."/>
        </authorList>
    </citation>
    <scope>NUCLEOTIDE SEQUENCE</scope>
</reference>
<keyword evidence="2" id="KW-1133">Transmembrane helix</keyword>
<evidence type="ECO:0000256" key="1">
    <source>
        <dbReference type="SAM" id="MobiDB-lite"/>
    </source>
</evidence>
<dbReference type="AlphaFoldDB" id="A0A3B1BWE7"/>
<organism evidence="3">
    <name type="scientific">hydrothermal vent metagenome</name>
    <dbReference type="NCBI Taxonomy" id="652676"/>
    <lineage>
        <taxon>unclassified sequences</taxon>
        <taxon>metagenomes</taxon>
        <taxon>ecological metagenomes</taxon>
    </lineage>
</organism>
<proteinExistence type="predicted"/>
<gene>
    <name evidence="3" type="ORF">MNBD_NITROSPINAE01-1548</name>
</gene>
<sequence>EKNYILSGRVKNDPRYFDLNKKYRSLKKQGFSDEELYTKLRNSYSARNLKLIKARLANLKTEFNGKLVFIDVSGEFDFLRQWAKSAGAFYLLSRPQEGELPTADESNLTMLELLKIASSVTGEPLPENYEKKFEPAVTYQPVEVATEPEPKIKGKPVAEQVKSPSVTIPDKPIVVVDAPATVAVTLKKKAPAIAPKKPEEKQMGYTEILSVLALFLITSIGFSAYLRISIKKQKAPTVINSDRHNNIRTGVTNKTTTRPHAKPEHALPGTGEARGRFQGMKRLRTSGRKRQPSLKVTPPPNLMNVTWTNKNGVTMRTPLVSMSLNQVMFETCEFDATQIDSIELDNQSDVLRLKKSRVRKEGENTFVATLNEFEDSVNNHMKWIEIVTKIGEQARTDKTQT</sequence>
<feature type="compositionally biased region" description="Polar residues" evidence="1">
    <location>
        <begin position="247"/>
        <end position="258"/>
    </location>
</feature>
<feature type="region of interest" description="Disordered" evidence="1">
    <location>
        <begin position="244"/>
        <end position="276"/>
    </location>
</feature>
<evidence type="ECO:0000256" key="2">
    <source>
        <dbReference type="SAM" id="Phobius"/>
    </source>
</evidence>